<proteinExistence type="predicted"/>
<organism evidence="1 2">
    <name type="scientific">Phaeosphaeria nodorum (strain SN15 / ATCC MYA-4574 / FGSC 10173)</name>
    <name type="common">Glume blotch fungus</name>
    <name type="synonym">Parastagonospora nodorum</name>
    <dbReference type="NCBI Taxonomy" id="321614"/>
    <lineage>
        <taxon>Eukaryota</taxon>
        <taxon>Fungi</taxon>
        <taxon>Dikarya</taxon>
        <taxon>Ascomycota</taxon>
        <taxon>Pezizomycotina</taxon>
        <taxon>Dothideomycetes</taxon>
        <taxon>Pleosporomycetidae</taxon>
        <taxon>Pleosporales</taxon>
        <taxon>Pleosporineae</taxon>
        <taxon>Phaeosphaeriaceae</taxon>
        <taxon>Parastagonospora</taxon>
    </lineage>
</organism>
<evidence type="ECO:0000313" key="1">
    <source>
        <dbReference type="EMBL" id="EAT83228.1"/>
    </source>
</evidence>
<dbReference type="KEGG" id="pno:SNOG_09036"/>
<evidence type="ECO:0000313" key="2">
    <source>
        <dbReference type="Proteomes" id="UP000001055"/>
    </source>
</evidence>
<accession>Q0UGS8</accession>
<reference evidence="2" key="1">
    <citation type="journal article" date="2007" name="Plant Cell">
        <title>Dothideomycete-plant interactions illuminated by genome sequencing and EST analysis of the wheat pathogen Stagonospora nodorum.</title>
        <authorList>
            <person name="Hane J.K."/>
            <person name="Lowe R.G."/>
            <person name="Solomon P.S."/>
            <person name="Tan K.C."/>
            <person name="Schoch C.L."/>
            <person name="Spatafora J.W."/>
            <person name="Crous P.W."/>
            <person name="Kodira C."/>
            <person name="Birren B.W."/>
            <person name="Galagan J.E."/>
            <person name="Torriani S.F."/>
            <person name="McDonald B.A."/>
            <person name="Oliver R.P."/>
        </authorList>
    </citation>
    <scope>NUCLEOTIDE SEQUENCE [LARGE SCALE GENOMIC DNA]</scope>
    <source>
        <strain evidence="2">SN15 / ATCC MYA-4574 / FGSC 10173</strain>
    </source>
</reference>
<gene>
    <name evidence="1" type="ORF">SNOG_09036</name>
</gene>
<dbReference type="GeneID" id="5976240"/>
<dbReference type="Proteomes" id="UP000001055">
    <property type="component" value="Unassembled WGS sequence"/>
</dbReference>
<dbReference type="InParanoid" id="Q0UGS8"/>
<name>Q0UGS8_PHANO</name>
<sequence length="94" mass="10617">MAKLLRKAQILHARALKRTETATNCSIHPVIDVQSDSLLVIIQPRRIASKLPPDEEPLAVFKARRLTYLGTAIPTYLLPFAKALAYPLVREEKR</sequence>
<dbReference type="EMBL" id="CH445338">
    <property type="protein sequence ID" value="EAT83228.1"/>
    <property type="molecule type" value="Genomic_DNA"/>
</dbReference>
<dbReference type="AlphaFoldDB" id="Q0UGS8"/>
<protein>
    <submittedName>
        <fullName evidence="1">Uncharacterized protein</fullName>
    </submittedName>
</protein>
<dbReference type="RefSeq" id="XP_001799339.1">
    <property type="nucleotide sequence ID" value="XM_001799287.1"/>
</dbReference>